<keyword evidence="2" id="KW-1185">Reference proteome</keyword>
<dbReference type="AlphaFoldDB" id="A0AA88ANM4"/>
<dbReference type="Gramene" id="FCD_00018592-RA">
    <property type="protein sequence ID" value="FCD_00018592-RA:cds"/>
    <property type="gene ID" value="FCD_00018592"/>
</dbReference>
<organism evidence="1 2">
    <name type="scientific">Ficus carica</name>
    <name type="common">Common fig</name>
    <dbReference type="NCBI Taxonomy" id="3494"/>
    <lineage>
        <taxon>Eukaryota</taxon>
        <taxon>Viridiplantae</taxon>
        <taxon>Streptophyta</taxon>
        <taxon>Embryophyta</taxon>
        <taxon>Tracheophyta</taxon>
        <taxon>Spermatophyta</taxon>
        <taxon>Magnoliopsida</taxon>
        <taxon>eudicotyledons</taxon>
        <taxon>Gunneridae</taxon>
        <taxon>Pentapetalae</taxon>
        <taxon>rosids</taxon>
        <taxon>fabids</taxon>
        <taxon>Rosales</taxon>
        <taxon>Moraceae</taxon>
        <taxon>Ficeae</taxon>
        <taxon>Ficus</taxon>
    </lineage>
</organism>
<reference evidence="1" key="1">
    <citation type="submission" date="2023-07" db="EMBL/GenBank/DDBJ databases">
        <title>draft genome sequence of fig (Ficus carica).</title>
        <authorList>
            <person name="Takahashi T."/>
            <person name="Nishimura K."/>
        </authorList>
    </citation>
    <scope>NUCLEOTIDE SEQUENCE</scope>
</reference>
<sequence>MLLRRDPSKMAFGPLRLVKTVSDVSSDLGTTVNDLNLLEQVANKVSSKKKKK</sequence>
<dbReference type="Proteomes" id="UP001187192">
    <property type="component" value="Unassembled WGS sequence"/>
</dbReference>
<proteinExistence type="predicted"/>
<evidence type="ECO:0000313" key="2">
    <source>
        <dbReference type="Proteomes" id="UP001187192"/>
    </source>
</evidence>
<comment type="caution">
    <text evidence="1">The sequence shown here is derived from an EMBL/GenBank/DDBJ whole genome shotgun (WGS) entry which is preliminary data.</text>
</comment>
<name>A0AA88ANM4_FICCA</name>
<evidence type="ECO:0000313" key="1">
    <source>
        <dbReference type="EMBL" id="GMN55485.1"/>
    </source>
</evidence>
<accession>A0AA88ANM4</accession>
<protein>
    <submittedName>
        <fullName evidence="1">Uncharacterized protein</fullName>
    </submittedName>
</protein>
<dbReference type="EMBL" id="BTGU01000057">
    <property type="protein sequence ID" value="GMN55485.1"/>
    <property type="molecule type" value="Genomic_DNA"/>
</dbReference>
<gene>
    <name evidence="1" type="ORF">TIFTF001_024610</name>
</gene>